<evidence type="ECO:0000313" key="3">
    <source>
        <dbReference type="Proteomes" id="UP001176941"/>
    </source>
</evidence>
<name>A0ABN8YTF9_RANTA</name>
<organism evidence="2 3">
    <name type="scientific">Rangifer tarandus platyrhynchus</name>
    <name type="common">Svalbard reindeer</name>
    <dbReference type="NCBI Taxonomy" id="3082113"/>
    <lineage>
        <taxon>Eukaryota</taxon>
        <taxon>Metazoa</taxon>
        <taxon>Chordata</taxon>
        <taxon>Craniata</taxon>
        <taxon>Vertebrata</taxon>
        <taxon>Euteleostomi</taxon>
        <taxon>Mammalia</taxon>
        <taxon>Eutheria</taxon>
        <taxon>Laurasiatheria</taxon>
        <taxon>Artiodactyla</taxon>
        <taxon>Ruminantia</taxon>
        <taxon>Pecora</taxon>
        <taxon>Cervidae</taxon>
        <taxon>Odocoileinae</taxon>
        <taxon>Rangifer</taxon>
    </lineage>
</organism>
<evidence type="ECO:0000313" key="2">
    <source>
        <dbReference type="EMBL" id="CAI9164875.1"/>
    </source>
</evidence>
<accession>A0ABN8YTF9</accession>
<protein>
    <submittedName>
        <fullName evidence="2">Uncharacterized protein</fullName>
    </submittedName>
</protein>
<gene>
    <name evidence="2" type="ORF">MRATA1EN1_LOCUS13837</name>
</gene>
<reference evidence="2" key="1">
    <citation type="submission" date="2023-04" db="EMBL/GenBank/DDBJ databases">
        <authorList>
            <consortium name="ELIXIR-Norway"/>
        </authorList>
    </citation>
    <scope>NUCLEOTIDE SEQUENCE [LARGE SCALE GENOMIC DNA]</scope>
</reference>
<dbReference type="EMBL" id="OX459959">
    <property type="protein sequence ID" value="CAI9164875.1"/>
    <property type="molecule type" value="Genomic_DNA"/>
</dbReference>
<sequence length="212" mass="22520">MSLAAPSRAVLIGSGSASSSLPWVLELSGTRSGCARLLCGRVGQEEWFAGHFRRIILQFILEREFQSYYYTDTSTNNKPIRRAPGALASVSAPSEDWPRGPQPLPPSGSVRPIPAPRLGPASVGPASLLAAPGRLVTSRLPERTGFQFVLEFVLGKEMGVGCACVIRFVKMQIFTPAFVGAFGGSLSPAGEEQGPWGPLAERGLCSPGRLPL</sequence>
<evidence type="ECO:0000256" key="1">
    <source>
        <dbReference type="SAM" id="MobiDB-lite"/>
    </source>
</evidence>
<dbReference type="Proteomes" id="UP001176941">
    <property type="component" value="Chromosome 23"/>
</dbReference>
<keyword evidence="3" id="KW-1185">Reference proteome</keyword>
<feature type="region of interest" description="Disordered" evidence="1">
    <location>
        <begin position="90"/>
        <end position="109"/>
    </location>
</feature>
<proteinExistence type="predicted"/>